<organism evidence="2 3">
    <name type="scientific">Allosphingosinicella deserti</name>
    <dbReference type="NCBI Taxonomy" id="2116704"/>
    <lineage>
        <taxon>Bacteria</taxon>
        <taxon>Pseudomonadati</taxon>
        <taxon>Pseudomonadota</taxon>
        <taxon>Alphaproteobacteria</taxon>
        <taxon>Sphingomonadales</taxon>
        <taxon>Sphingomonadaceae</taxon>
        <taxon>Allosphingosinicella</taxon>
    </lineage>
</organism>
<dbReference type="OrthoDB" id="179763at2"/>
<reference evidence="2 3" key="1">
    <citation type="submission" date="2018-03" db="EMBL/GenBank/DDBJ databases">
        <title>The draft genome of Sphingosinicella sp. GL-C-18.</title>
        <authorList>
            <person name="Liu L."/>
            <person name="Li L."/>
            <person name="Liang L."/>
            <person name="Zhang X."/>
            <person name="Wang T."/>
        </authorList>
    </citation>
    <scope>NUCLEOTIDE SEQUENCE [LARGE SCALE GENOMIC DNA]</scope>
    <source>
        <strain evidence="2 3">GL-C-18</strain>
    </source>
</reference>
<dbReference type="AlphaFoldDB" id="A0A2P7QK02"/>
<name>A0A2P7QK02_9SPHN</name>
<evidence type="ECO:0000259" key="1">
    <source>
        <dbReference type="Pfam" id="PF01636"/>
    </source>
</evidence>
<protein>
    <recommendedName>
        <fullName evidence="1">Aminoglycoside phosphotransferase domain-containing protein</fullName>
    </recommendedName>
</protein>
<dbReference type="PANTHER" id="PTHR21310">
    <property type="entry name" value="AMINOGLYCOSIDE PHOSPHOTRANSFERASE-RELATED-RELATED"/>
    <property type="match status" value="1"/>
</dbReference>
<feature type="domain" description="Aminoglycoside phosphotransferase" evidence="1">
    <location>
        <begin position="19"/>
        <end position="237"/>
    </location>
</feature>
<dbReference type="RefSeq" id="WP_106514372.1">
    <property type="nucleotide sequence ID" value="NZ_PXYI01000006.1"/>
</dbReference>
<dbReference type="Pfam" id="PF01636">
    <property type="entry name" value="APH"/>
    <property type="match status" value="1"/>
</dbReference>
<dbReference type="InterPro" id="IPR051678">
    <property type="entry name" value="AGP_Transferase"/>
</dbReference>
<dbReference type="Proteomes" id="UP000241167">
    <property type="component" value="Unassembled WGS sequence"/>
</dbReference>
<evidence type="ECO:0000313" key="3">
    <source>
        <dbReference type="Proteomes" id="UP000241167"/>
    </source>
</evidence>
<evidence type="ECO:0000313" key="2">
    <source>
        <dbReference type="EMBL" id="PSJ38306.1"/>
    </source>
</evidence>
<comment type="caution">
    <text evidence="2">The sequence shown here is derived from an EMBL/GenBank/DDBJ whole genome shotgun (WGS) entry which is preliminary data.</text>
</comment>
<accession>A0A2P7QK02</accession>
<dbReference type="EMBL" id="PXYI01000006">
    <property type="protein sequence ID" value="PSJ38306.1"/>
    <property type="molecule type" value="Genomic_DNA"/>
</dbReference>
<dbReference type="InterPro" id="IPR011009">
    <property type="entry name" value="Kinase-like_dom_sf"/>
</dbReference>
<gene>
    <name evidence="2" type="ORF">C7I55_17785</name>
</gene>
<keyword evidence="3" id="KW-1185">Reference proteome</keyword>
<dbReference type="Gene3D" id="3.90.1200.10">
    <property type="match status" value="1"/>
</dbReference>
<dbReference type="SUPFAM" id="SSF56112">
    <property type="entry name" value="Protein kinase-like (PK-like)"/>
    <property type="match status" value="1"/>
</dbReference>
<sequence>MTDRIDAAAAFGIVPRRVVAFGEGRSNRSFHLLADDGRSFTLTELVGHAPARAEALLLTLDHLEAHRMGSHRPLRTVSGARVIHGHWPWMIMPFIPGETLSASADLPVEAIAALLARIHRIPVPAHLADRRRRLPCDWRTLLRGHDRPDLEAALAASERMWSRVAAEPALTFVHGDLFPDNIVRTPDGLVPIDWEHAAADHPMLDLGITAVGILAHGGWRQVDRLVGAYAQASGRSVDRGDLEDWIGYSASVLALSRFVRDALEGRPHSYASMLNLGRVLAQT</sequence>
<proteinExistence type="predicted"/>
<dbReference type="InterPro" id="IPR002575">
    <property type="entry name" value="Aminoglycoside_PTrfase"/>
</dbReference>